<feature type="compositionally biased region" description="Basic and acidic residues" evidence="12">
    <location>
        <begin position="1075"/>
        <end position="1085"/>
    </location>
</feature>
<evidence type="ECO:0000259" key="15">
    <source>
        <dbReference type="PROSITE" id="PS51285"/>
    </source>
</evidence>
<comment type="caution">
    <text evidence="16">The sequence shown here is derived from an EMBL/GenBank/DDBJ whole genome shotgun (WGS) entry which is preliminary data.</text>
</comment>
<dbReference type="InterPro" id="IPR011009">
    <property type="entry name" value="Kinase-like_dom_sf"/>
</dbReference>
<feature type="domain" description="AGC-kinase C-terminal" evidence="15">
    <location>
        <begin position="337"/>
        <end position="438"/>
    </location>
</feature>
<dbReference type="InterPro" id="IPR017441">
    <property type="entry name" value="Protein_kinase_ATP_BS"/>
</dbReference>
<dbReference type="GO" id="GO:0005524">
    <property type="term" value="F:ATP binding"/>
    <property type="evidence" value="ECO:0007669"/>
    <property type="project" value="UniProtKB-UniRule"/>
</dbReference>
<dbReference type="SUPFAM" id="SSF57997">
    <property type="entry name" value="Tropomyosin"/>
    <property type="match status" value="1"/>
</dbReference>
<dbReference type="Pfam" id="PF00780">
    <property type="entry name" value="CNH"/>
    <property type="match status" value="1"/>
</dbReference>
<dbReference type="Pfam" id="PF00069">
    <property type="entry name" value="Pkinase"/>
    <property type="match status" value="1"/>
</dbReference>
<proteinExistence type="predicted"/>
<dbReference type="InterPro" id="IPR008271">
    <property type="entry name" value="Ser/Thr_kinase_AS"/>
</dbReference>
<keyword evidence="2" id="KW-0723">Serine/threonine-protein kinase</keyword>
<keyword evidence="7 10" id="KW-0067">ATP-binding</keyword>
<dbReference type="InterPro" id="IPR001180">
    <property type="entry name" value="CNH_dom"/>
</dbReference>
<dbReference type="PANTHER" id="PTHR22988">
    <property type="entry name" value="MYOTONIC DYSTROPHY S/T KINASE-RELATED"/>
    <property type="match status" value="1"/>
</dbReference>
<name>A0ABD0SEK3_LOXSC</name>
<dbReference type="EMBL" id="JBEDNZ010000022">
    <property type="protein sequence ID" value="KAL0818275.1"/>
    <property type="molecule type" value="Genomic_DNA"/>
</dbReference>
<dbReference type="Proteomes" id="UP001549921">
    <property type="component" value="Unassembled WGS sequence"/>
</dbReference>
<accession>A0ABD0SEK3</accession>
<evidence type="ECO:0000256" key="5">
    <source>
        <dbReference type="ARBA" id="ARBA00022741"/>
    </source>
</evidence>
<feature type="domain" description="Protein kinase" evidence="13">
    <location>
        <begin position="87"/>
        <end position="368"/>
    </location>
</feature>
<feature type="region of interest" description="Disordered" evidence="12">
    <location>
        <begin position="1810"/>
        <end position="1841"/>
    </location>
</feature>
<dbReference type="Gene3D" id="3.30.200.20">
    <property type="entry name" value="Phosphorylase Kinase, domain 1"/>
    <property type="match status" value="1"/>
</dbReference>
<feature type="region of interest" description="Disordered" evidence="12">
    <location>
        <begin position="1065"/>
        <end position="1085"/>
    </location>
</feature>
<dbReference type="InterPro" id="IPR000961">
    <property type="entry name" value="AGC-kinase_C"/>
</dbReference>
<dbReference type="PROSITE" id="PS50011">
    <property type="entry name" value="PROTEIN_KINASE_DOM"/>
    <property type="match status" value="1"/>
</dbReference>
<evidence type="ECO:0000256" key="1">
    <source>
        <dbReference type="ARBA" id="ARBA00012513"/>
    </source>
</evidence>
<evidence type="ECO:0000256" key="10">
    <source>
        <dbReference type="PROSITE-ProRule" id="PRU10141"/>
    </source>
</evidence>
<evidence type="ECO:0000313" key="17">
    <source>
        <dbReference type="Proteomes" id="UP001549921"/>
    </source>
</evidence>
<keyword evidence="11" id="KW-0175">Coiled coil</keyword>
<reference evidence="16 17" key="1">
    <citation type="submission" date="2024-06" db="EMBL/GenBank/DDBJ databases">
        <title>A chromosome-level genome assembly of beet webworm, Loxostege sticticalis.</title>
        <authorList>
            <person name="Zhang Y."/>
        </authorList>
    </citation>
    <scope>NUCLEOTIDE SEQUENCE [LARGE SCALE GENOMIC DNA]</scope>
    <source>
        <strain evidence="16">AQ028</strain>
        <tissue evidence="16">Male pupae</tissue>
    </source>
</reference>
<dbReference type="PROSITE" id="PS00107">
    <property type="entry name" value="PROTEIN_KINASE_ATP"/>
    <property type="match status" value="1"/>
</dbReference>
<evidence type="ECO:0000256" key="9">
    <source>
        <dbReference type="ARBA" id="ARBA00048679"/>
    </source>
</evidence>
<dbReference type="Gene3D" id="1.10.510.10">
    <property type="entry name" value="Transferase(Phosphotransferase) domain 1"/>
    <property type="match status" value="1"/>
</dbReference>
<evidence type="ECO:0000259" key="14">
    <source>
        <dbReference type="PROSITE" id="PS50219"/>
    </source>
</evidence>
<feature type="compositionally biased region" description="Basic and acidic residues" evidence="12">
    <location>
        <begin position="1830"/>
        <end position="1841"/>
    </location>
</feature>
<feature type="binding site" evidence="10">
    <location>
        <position position="116"/>
    </location>
    <ligand>
        <name>ATP</name>
        <dbReference type="ChEBI" id="CHEBI:30616"/>
    </ligand>
</feature>
<dbReference type="PROSITE" id="PS50219">
    <property type="entry name" value="CNH"/>
    <property type="match status" value="1"/>
</dbReference>
<dbReference type="InterPro" id="IPR000719">
    <property type="entry name" value="Prot_kinase_dom"/>
</dbReference>
<dbReference type="PROSITE" id="PS00108">
    <property type="entry name" value="PROTEIN_KINASE_ST"/>
    <property type="match status" value="1"/>
</dbReference>
<evidence type="ECO:0000256" key="8">
    <source>
        <dbReference type="ARBA" id="ARBA00047899"/>
    </source>
</evidence>
<feature type="compositionally biased region" description="Polar residues" evidence="12">
    <location>
        <begin position="696"/>
        <end position="710"/>
    </location>
</feature>
<evidence type="ECO:0000256" key="4">
    <source>
        <dbReference type="ARBA" id="ARBA00022679"/>
    </source>
</evidence>
<dbReference type="GO" id="GO:0004674">
    <property type="term" value="F:protein serine/threonine kinase activity"/>
    <property type="evidence" value="ECO:0007669"/>
    <property type="project" value="UniProtKB-KW"/>
</dbReference>
<feature type="compositionally biased region" description="Basic and acidic residues" evidence="12">
    <location>
        <begin position="1266"/>
        <end position="1283"/>
    </location>
</feature>
<evidence type="ECO:0000256" key="3">
    <source>
        <dbReference type="ARBA" id="ARBA00022553"/>
    </source>
</evidence>
<dbReference type="SMART" id="SM00220">
    <property type="entry name" value="S_TKc"/>
    <property type="match status" value="1"/>
</dbReference>
<feature type="region of interest" description="Disordered" evidence="12">
    <location>
        <begin position="1254"/>
        <end position="1293"/>
    </location>
</feature>
<evidence type="ECO:0000313" key="16">
    <source>
        <dbReference type="EMBL" id="KAL0818275.1"/>
    </source>
</evidence>
<dbReference type="InterPro" id="IPR050839">
    <property type="entry name" value="Rho-assoc_Ser/Thr_Kinase"/>
</dbReference>
<comment type="catalytic activity">
    <reaction evidence="8">
        <text>L-threonyl-[protein] + ATP = O-phospho-L-threonyl-[protein] + ADP + H(+)</text>
        <dbReference type="Rhea" id="RHEA:46608"/>
        <dbReference type="Rhea" id="RHEA-COMP:11060"/>
        <dbReference type="Rhea" id="RHEA-COMP:11605"/>
        <dbReference type="ChEBI" id="CHEBI:15378"/>
        <dbReference type="ChEBI" id="CHEBI:30013"/>
        <dbReference type="ChEBI" id="CHEBI:30616"/>
        <dbReference type="ChEBI" id="CHEBI:61977"/>
        <dbReference type="ChEBI" id="CHEBI:456216"/>
        <dbReference type="EC" id="2.7.11.1"/>
    </reaction>
</comment>
<sequence length="1855" mass="205723">MEPSKEAIAVRITRLNRQILGKVTSGSNKLNKKTIDREALLDALTVLYDECNDDPVKKSDELVKAFVDRYRSTLAELRRTRVCLSDFEMLQTIGRGHFGEVHMVREKETGDVYALKTMRKEQARKRAVGAAEDERDVLANATGPWMPRLQYAFQDNSNLYLVMELCSGGDLAGLLARRNHPLAERDAAFYVAEVAHALKALHGMGYVHRDIKPHNILLDRCGHVKLGDFGSCARLSEGGCGSMAVGTADYVAPELLAAADCASRHSVCLQYCRGIATTAISACDYWSLGVVAFELVTLKRPFSTGDEDSIAEILANIQKYEREPNAEPPFDPAPNGPSDDWRSLVAGLLRVQPGKRFNYLDTLQHPALTHAHMHSIRDQAPPWVPIVRGAEDAAYFRAAPRDPRPPSAAPFRARPPFAGQLPFIGYSYVAPEESEDSTGGFNASHDCTAIDLATFKSAEKLAVMRGREISSLQSKLAAAEAAAGAAAEKTRREADAEAERTRARLQAEITALSLQNRRLERQIEVEKEERMALQRTNQELTTGITERSSAELRAAKAQAADLQAERDGLKDDLRRLEDRVAELQAECSRAVAAADSARVQHLHYKDSVAKERALRRQTLSGGEAESREMATRLAAAEAAVARETRAREQAERRYADLEDEFGTLQAEQCALQAELDDARKELVAARESMKDKQHTVESSSQHLKEAQQQLAQERVRNSSLQAQVQELERGLEEAARREAVLEEQCARTEARLHERLDAADARAAAAVNDEARHREKVNTLEQLVRQLEREVSALESRGCRQCASRSEAERAADKAESASDTESVADAAHAQLALLKEQLERAETQLQARAEEIANLRQEARSANLARWRKEREYNDLSVEMKSTTRDLKRLEERLTLATEARKTAEQKATALQNELATLKPQFEQVSKEAERTKEQLEKLRKAHETAIAEVDRSRNDIRKLKSELQYSEKRRIHAEEEEELSSRERVQLRDELNQLRVQNNDLVQNNKALQEACSLLEEQLTDLEKLADIHEIKSKDLENETQRLRTELETCRTRLVEAEKAATERGAAASRAAQHHDEAREQAKHAHCQLQLLRERLENREGRVAELEARMAALEGERSATEAALSSAMRRVRDLQEESSALRTRAHEHHSHALQLQASLADAQEELSAAREAAEAAAAWWRTRETKADATLRQQAKLIDFLQAKVEEAGRKKCSLSNKLFGRSGRRSAASPPLRRANRELREEVERLRAQLATKNGDIEYPPTPRREKPKKAEVNGRKSIDTPDGPQDNNTVQVVWSDGVREQLRARFSGGSVVLTSGERQLRAKLAAADARDLPQNEANRAFAVKLESPARCQRAAIVCNSIEERGSWISRLQKAIPVPTGYVPQSLCLVETEPAAALHVAANAVAIGCTDGLHSLRGPIRLEFESDVSPPRQSSQTSIQSMAAAGGRALIVFNGALAHAGLLALGSALRRSSNLKPTVEVSKVRLPDNTPPHLVKAIASDIMEGPCAVVACGRRVFLLRFDASTTEFRIARSLTVDRAPSSLLLTARALYIAGEKPLRVNLPSGALEAFGMDEPIIAAAARKHSPPKAILLVRDKPTEILLCYAECGVFVDETGRRTRSEDPKWSAAVRAWEYVHPFLYVVGDDRVTVLYISDDVYRAPPCTCDTTSLASTASDCYLPEIYNLRVAEPVLLGTAPNGVIIRMKDDDGYRVAVVEGMAAFRSIGASVESLETITDSKGSSTDLAQSMTDLSPPPQDVSQESVEATTGFLADIRKRARQLRNKHRKEQTPDDVIKEILTTEVGLKRNYTSGRKSPATISEFDSDSTESEGKTESTKDTADLCAEMFTRQVRFQ</sequence>
<comment type="catalytic activity">
    <reaction evidence="9">
        <text>L-seryl-[protein] + ATP = O-phospho-L-seryl-[protein] + ADP + H(+)</text>
        <dbReference type="Rhea" id="RHEA:17989"/>
        <dbReference type="Rhea" id="RHEA-COMP:9863"/>
        <dbReference type="Rhea" id="RHEA-COMP:11604"/>
        <dbReference type="ChEBI" id="CHEBI:15378"/>
        <dbReference type="ChEBI" id="CHEBI:29999"/>
        <dbReference type="ChEBI" id="CHEBI:30616"/>
        <dbReference type="ChEBI" id="CHEBI:83421"/>
        <dbReference type="ChEBI" id="CHEBI:456216"/>
        <dbReference type="EC" id="2.7.11.1"/>
    </reaction>
</comment>
<evidence type="ECO:0000256" key="12">
    <source>
        <dbReference type="SAM" id="MobiDB-lite"/>
    </source>
</evidence>
<dbReference type="SUPFAM" id="SSF56112">
    <property type="entry name" value="Protein kinase-like (PK-like)"/>
    <property type="match status" value="1"/>
</dbReference>
<keyword evidence="3" id="KW-0597">Phosphoprotein</keyword>
<keyword evidence="5 10" id="KW-0547">Nucleotide-binding</keyword>
<feature type="region of interest" description="Disordered" evidence="12">
    <location>
        <begin position="1739"/>
        <end position="1764"/>
    </location>
</feature>
<evidence type="ECO:0000256" key="11">
    <source>
        <dbReference type="SAM" id="Coils"/>
    </source>
</evidence>
<dbReference type="EC" id="2.7.11.1" evidence="1"/>
<dbReference type="PROSITE" id="PS51285">
    <property type="entry name" value="AGC_KINASE_CTER"/>
    <property type="match status" value="1"/>
</dbReference>
<evidence type="ECO:0000259" key="13">
    <source>
        <dbReference type="PROSITE" id="PS50011"/>
    </source>
</evidence>
<feature type="region of interest" description="Disordered" evidence="12">
    <location>
        <begin position="803"/>
        <end position="824"/>
    </location>
</feature>
<feature type="coiled-coil region" evidence="11">
    <location>
        <begin position="495"/>
        <end position="593"/>
    </location>
</feature>
<feature type="domain" description="CNH" evidence="14">
    <location>
        <begin position="1392"/>
        <end position="1680"/>
    </location>
</feature>
<evidence type="ECO:0000256" key="7">
    <source>
        <dbReference type="ARBA" id="ARBA00022840"/>
    </source>
</evidence>
<organism evidence="16 17">
    <name type="scientific">Loxostege sticticalis</name>
    <name type="common">Beet webworm moth</name>
    <dbReference type="NCBI Taxonomy" id="481309"/>
    <lineage>
        <taxon>Eukaryota</taxon>
        <taxon>Metazoa</taxon>
        <taxon>Ecdysozoa</taxon>
        <taxon>Arthropoda</taxon>
        <taxon>Hexapoda</taxon>
        <taxon>Insecta</taxon>
        <taxon>Pterygota</taxon>
        <taxon>Neoptera</taxon>
        <taxon>Endopterygota</taxon>
        <taxon>Lepidoptera</taxon>
        <taxon>Glossata</taxon>
        <taxon>Ditrysia</taxon>
        <taxon>Pyraloidea</taxon>
        <taxon>Crambidae</taxon>
        <taxon>Pyraustinae</taxon>
        <taxon>Loxostege</taxon>
    </lineage>
</organism>
<evidence type="ECO:0000256" key="6">
    <source>
        <dbReference type="ARBA" id="ARBA00022777"/>
    </source>
</evidence>
<feature type="region of interest" description="Disordered" evidence="12">
    <location>
        <begin position="687"/>
        <end position="710"/>
    </location>
</feature>
<protein>
    <recommendedName>
        <fullName evidence="1">non-specific serine/threonine protein kinase</fullName>
        <ecNumber evidence="1">2.7.11.1</ecNumber>
    </recommendedName>
</protein>
<keyword evidence="6" id="KW-0418">Kinase</keyword>
<feature type="compositionally biased region" description="Basic and acidic residues" evidence="12">
    <location>
        <begin position="806"/>
        <end position="817"/>
    </location>
</feature>
<gene>
    <name evidence="16" type="ORF">ABMA28_008764</name>
</gene>
<dbReference type="PANTHER" id="PTHR22988:SF71">
    <property type="entry name" value="CITRON RHO-INTERACTING KINASE"/>
    <property type="match status" value="1"/>
</dbReference>
<evidence type="ECO:0000256" key="2">
    <source>
        <dbReference type="ARBA" id="ARBA00022527"/>
    </source>
</evidence>
<keyword evidence="4" id="KW-0808">Transferase</keyword>
<feature type="compositionally biased region" description="Polar residues" evidence="12">
    <location>
        <begin position="1739"/>
        <end position="1752"/>
    </location>
</feature>
<dbReference type="Gene3D" id="1.20.5.340">
    <property type="match status" value="1"/>
</dbReference>